<dbReference type="RefSeq" id="WP_172239628.1">
    <property type="nucleotide sequence ID" value="NZ_BMDD01000001.1"/>
</dbReference>
<sequence>MNIENIESFVYINHYGSFNKTAEALFLSQPSVTARIQTLERELGCRLFDRIGKQVVLTEEGRKFLPYAQEMLKTLQKGRQHIRRSEKLPQELRIGSTISVSNYLIPELLPRLHERCPGIHVKLTTGGTDDLVKRLLAGETDVAFIRKVMHPSLRTAAFYEDPIHLYVRSDHPFADEESVSAEELQERKLVFFECGTLDWLRIHRAFEALESPPEIAFHVDNSETAKKLILRGAGIGFLPAVCAREEVREGRLTPVRVRELSEFALQTSLVALRQDDSAITRQLSSIFGDLVREGELAASPFSGHGDEDVLRRSKPQSGISRALAR</sequence>
<dbReference type="Pfam" id="PF03466">
    <property type="entry name" value="LysR_substrate"/>
    <property type="match status" value="1"/>
</dbReference>
<keyword evidence="4" id="KW-0804">Transcription</keyword>
<keyword evidence="8" id="KW-1185">Reference proteome</keyword>
<dbReference type="PROSITE" id="PS50931">
    <property type="entry name" value="HTH_LYSR"/>
    <property type="match status" value="1"/>
</dbReference>
<evidence type="ECO:0000313" key="7">
    <source>
        <dbReference type="EMBL" id="GGH71602.1"/>
    </source>
</evidence>
<dbReference type="InterPro" id="IPR000847">
    <property type="entry name" value="LysR_HTH_N"/>
</dbReference>
<keyword evidence="2" id="KW-0805">Transcription regulation</keyword>
<gene>
    <name evidence="7" type="ORF">GCM10007362_08870</name>
</gene>
<dbReference type="PRINTS" id="PR00039">
    <property type="entry name" value="HTHLYSR"/>
</dbReference>
<evidence type="ECO:0000256" key="5">
    <source>
        <dbReference type="SAM" id="MobiDB-lite"/>
    </source>
</evidence>
<keyword evidence="3" id="KW-0238">DNA-binding</keyword>
<organism evidence="7 8">
    <name type="scientific">Saccharibacillus endophyticus</name>
    <dbReference type="NCBI Taxonomy" id="2060666"/>
    <lineage>
        <taxon>Bacteria</taxon>
        <taxon>Bacillati</taxon>
        <taxon>Bacillota</taxon>
        <taxon>Bacilli</taxon>
        <taxon>Bacillales</taxon>
        <taxon>Paenibacillaceae</taxon>
        <taxon>Saccharibacillus</taxon>
    </lineage>
</organism>
<protein>
    <submittedName>
        <fullName evidence="7">LysR family transcriptional regulator</fullName>
    </submittedName>
</protein>
<accession>A0ABQ1ZQ84</accession>
<dbReference type="CDD" id="cd05466">
    <property type="entry name" value="PBP2_LTTR_substrate"/>
    <property type="match status" value="1"/>
</dbReference>
<dbReference type="InterPro" id="IPR005119">
    <property type="entry name" value="LysR_subst-bd"/>
</dbReference>
<feature type="region of interest" description="Disordered" evidence="5">
    <location>
        <begin position="298"/>
        <end position="325"/>
    </location>
</feature>
<evidence type="ECO:0000256" key="4">
    <source>
        <dbReference type="ARBA" id="ARBA00023163"/>
    </source>
</evidence>
<dbReference type="SUPFAM" id="SSF53850">
    <property type="entry name" value="Periplasmic binding protein-like II"/>
    <property type="match status" value="1"/>
</dbReference>
<name>A0ABQ1ZQ84_9BACL</name>
<dbReference type="InterPro" id="IPR036388">
    <property type="entry name" value="WH-like_DNA-bd_sf"/>
</dbReference>
<dbReference type="Proteomes" id="UP000605427">
    <property type="component" value="Unassembled WGS sequence"/>
</dbReference>
<evidence type="ECO:0000256" key="3">
    <source>
        <dbReference type="ARBA" id="ARBA00023125"/>
    </source>
</evidence>
<dbReference type="Pfam" id="PF00126">
    <property type="entry name" value="HTH_1"/>
    <property type="match status" value="1"/>
</dbReference>
<comment type="caution">
    <text evidence="7">The sequence shown here is derived from an EMBL/GenBank/DDBJ whole genome shotgun (WGS) entry which is preliminary data.</text>
</comment>
<dbReference type="InterPro" id="IPR036390">
    <property type="entry name" value="WH_DNA-bd_sf"/>
</dbReference>
<dbReference type="Gene3D" id="3.40.190.290">
    <property type="match status" value="1"/>
</dbReference>
<dbReference type="SUPFAM" id="SSF46785">
    <property type="entry name" value="Winged helix' DNA-binding domain"/>
    <property type="match status" value="1"/>
</dbReference>
<evidence type="ECO:0000256" key="2">
    <source>
        <dbReference type="ARBA" id="ARBA00023015"/>
    </source>
</evidence>
<evidence type="ECO:0000259" key="6">
    <source>
        <dbReference type="PROSITE" id="PS50931"/>
    </source>
</evidence>
<evidence type="ECO:0000256" key="1">
    <source>
        <dbReference type="ARBA" id="ARBA00009437"/>
    </source>
</evidence>
<dbReference type="Gene3D" id="1.10.10.10">
    <property type="entry name" value="Winged helix-like DNA-binding domain superfamily/Winged helix DNA-binding domain"/>
    <property type="match status" value="1"/>
</dbReference>
<proteinExistence type="inferred from homology"/>
<evidence type="ECO:0000313" key="8">
    <source>
        <dbReference type="Proteomes" id="UP000605427"/>
    </source>
</evidence>
<feature type="domain" description="HTH lysR-type" evidence="6">
    <location>
        <begin position="1"/>
        <end position="58"/>
    </location>
</feature>
<reference evidence="8" key="1">
    <citation type="journal article" date="2019" name="Int. J. Syst. Evol. Microbiol.">
        <title>The Global Catalogue of Microorganisms (GCM) 10K type strain sequencing project: providing services to taxonomists for standard genome sequencing and annotation.</title>
        <authorList>
            <consortium name="The Broad Institute Genomics Platform"/>
            <consortium name="The Broad Institute Genome Sequencing Center for Infectious Disease"/>
            <person name="Wu L."/>
            <person name="Ma J."/>
        </authorList>
    </citation>
    <scope>NUCLEOTIDE SEQUENCE [LARGE SCALE GENOMIC DNA]</scope>
    <source>
        <strain evidence="8">CCM 8702</strain>
    </source>
</reference>
<dbReference type="PANTHER" id="PTHR30126:SF40">
    <property type="entry name" value="HTH-TYPE TRANSCRIPTIONAL REGULATOR GLTR"/>
    <property type="match status" value="1"/>
</dbReference>
<dbReference type="PANTHER" id="PTHR30126">
    <property type="entry name" value="HTH-TYPE TRANSCRIPTIONAL REGULATOR"/>
    <property type="match status" value="1"/>
</dbReference>
<comment type="similarity">
    <text evidence="1">Belongs to the LysR transcriptional regulatory family.</text>
</comment>
<dbReference type="EMBL" id="BMDD01000001">
    <property type="protein sequence ID" value="GGH71602.1"/>
    <property type="molecule type" value="Genomic_DNA"/>
</dbReference>